<dbReference type="AlphaFoldDB" id="A0AA94RFH4"/>
<proteinExistence type="predicted"/>
<comment type="caution">
    <text evidence="1">The sequence shown here is derived from an EMBL/GenBank/DDBJ whole genome shotgun (WGS) entry which is preliminary data.</text>
</comment>
<dbReference type="Proteomes" id="UP000309984">
    <property type="component" value="Unassembled WGS sequence"/>
</dbReference>
<keyword evidence="2" id="KW-1185">Reference proteome</keyword>
<gene>
    <name evidence="1" type="ORF">C1S79_02910</name>
</gene>
<evidence type="ECO:0000313" key="1">
    <source>
        <dbReference type="EMBL" id="TLH74454.1"/>
    </source>
</evidence>
<organism evidence="1 2">
    <name type="scientific">Mycolicibacterium phocaicum</name>
    <dbReference type="NCBI Taxonomy" id="319706"/>
    <lineage>
        <taxon>Bacteria</taxon>
        <taxon>Bacillati</taxon>
        <taxon>Actinomycetota</taxon>
        <taxon>Actinomycetes</taxon>
        <taxon>Mycobacteriales</taxon>
        <taxon>Mycobacteriaceae</taxon>
        <taxon>Mycolicibacterium</taxon>
    </lineage>
</organism>
<sequence>MYGRSASWQPGMSAPRPLLLPGVASGVVQPAQFAAVIPVVGLALRDAAETDQTWADYIRACVGANGSEVAVLPVLAPGGVNLNGSVLGTALSSIMRLPDESASVAGLLERSVGQAIAQLAAGTANRIKVFVSHAKHNSLGEDALPGPPVFEQVRAIIANSKLTEFFDAHDLQPGSDWAADLKREARSCALLMVRTDRYASREWTQREVLVAKRNDVPIVGLMALSDGESRGSFLMDHVPTVPLARADSAASIEKALDKLVDEVLKRALWTAQSSYISAHGFDWLPVHAPEPVTAVEWLTRHKAEDADDEHLWIIHPDPPLGAEERAVVDEMCTLAGFDGRVDVLTPRTFALRGGEVSYGQ</sequence>
<reference evidence="1 2" key="1">
    <citation type="submission" date="2018-01" db="EMBL/GenBank/DDBJ databases">
        <title>Comparative genomics of Mycobacterium mucogenicum and Mycobacterium neoaurum clade members emphasizing tRNA and non-coding RNA.</title>
        <authorList>
            <person name="Behra P.R.K."/>
            <person name="Pettersson B.M.F."/>
            <person name="Das S."/>
            <person name="Dasgupta S."/>
            <person name="Kirsebom L.A."/>
        </authorList>
    </citation>
    <scope>NUCLEOTIDE SEQUENCE [LARGE SCALE GENOMIC DNA]</scope>
    <source>
        <strain evidence="1 2">DSM 45104</strain>
    </source>
</reference>
<name>A0AA94RFH4_9MYCO</name>
<dbReference type="Gene3D" id="3.40.50.10140">
    <property type="entry name" value="Toll/interleukin-1 receptor homology (TIR) domain"/>
    <property type="match status" value="1"/>
</dbReference>
<accession>A0AA94RFH4</accession>
<protein>
    <submittedName>
        <fullName evidence="1">TIR domain-containing protein</fullName>
    </submittedName>
</protein>
<dbReference type="EMBL" id="POTM01000010">
    <property type="protein sequence ID" value="TLH74454.1"/>
    <property type="molecule type" value="Genomic_DNA"/>
</dbReference>
<evidence type="ECO:0000313" key="2">
    <source>
        <dbReference type="Proteomes" id="UP000309984"/>
    </source>
</evidence>
<dbReference type="SUPFAM" id="SSF52200">
    <property type="entry name" value="Toll/Interleukin receptor TIR domain"/>
    <property type="match status" value="1"/>
</dbReference>
<dbReference type="InterPro" id="IPR035897">
    <property type="entry name" value="Toll_tir_struct_dom_sf"/>
</dbReference>